<evidence type="ECO:0000256" key="4">
    <source>
        <dbReference type="ARBA" id="ARBA00037981"/>
    </source>
</evidence>
<keyword evidence="7" id="KW-1185">Reference proteome</keyword>
<dbReference type="EMBL" id="FPJE01000033">
    <property type="protein sequence ID" value="SFW74755.1"/>
    <property type="molecule type" value="Genomic_DNA"/>
</dbReference>
<keyword evidence="3" id="KW-0274">FAD</keyword>
<evidence type="ECO:0000259" key="5">
    <source>
        <dbReference type="Pfam" id="PF02525"/>
    </source>
</evidence>
<dbReference type="InterPro" id="IPR029039">
    <property type="entry name" value="Flavoprotein-like_sf"/>
</dbReference>
<dbReference type="PANTHER" id="PTHR46305">
    <property type="match status" value="1"/>
</dbReference>
<dbReference type="Proteomes" id="UP000182248">
    <property type="component" value="Unassembled WGS sequence"/>
</dbReference>
<accession>A0A1K1RR51</accession>
<feature type="domain" description="Flavodoxin-like fold" evidence="5">
    <location>
        <begin position="2"/>
        <end position="188"/>
    </location>
</feature>
<evidence type="ECO:0000313" key="6">
    <source>
        <dbReference type="EMBL" id="SFW74755.1"/>
    </source>
</evidence>
<dbReference type="InterPro" id="IPR003680">
    <property type="entry name" value="Flavodoxin_fold"/>
</dbReference>
<gene>
    <name evidence="6" type="ORF">SAMN02927921_03925</name>
</gene>
<dbReference type="Gene3D" id="3.40.50.360">
    <property type="match status" value="1"/>
</dbReference>
<evidence type="ECO:0000313" key="7">
    <source>
        <dbReference type="Proteomes" id="UP000182248"/>
    </source>
</evidence>
<evidence type="ECO:0000256" key="2">
    <source>
        <dbReference type="ARBA" id="ARBA00022630"/>
    </source>
</evidence>
<dbReference type="PANTHER" id="PTHR46305:SF3">
    <property type="entry name" value="NADPH:QUINONE OXIDOREDUCTASE MDAB"/>
    <property type="match status" value="1"/>
</dbReference>
<dbReference type="InterPro" id="IPR052397">
    <property type="entry name" value="NADPH-QR_MdaB"/>
</dbReference>
<dbReference type="Pfam" id="PF02525">
    <property type="entry name" value="Flavodoxin_2"/>
    <property type="match status" value="1"/>
</dbReference>
<name>A0A1K1RR51_9FLAO</name>
<dbReference type="AlphaFoldDB" id="A0A1K1RR51"/>
<dbReference type="STRING" id="1150368.SAMN02927921_03925"/>
<proteinExistence type="inferred from homology"/>
<organism evidence="6 7">
    <name type="scientific">Sinomicrobium oceani</name>
    <dbReference type="NCBI Taxonomy" id="1150368"/>
    <lineage>
        <taxon>Bacteria</taxon>
        <taxon>Pseudomonadati</taxon>
        <taxon>Bacteroidota</taxon>
        <taxon>Flavobacteriia</taxon>
        <taxon>Flavobacteriales</taxon>
        <taxon>Flavobacteriaceae</taxon>
        <taxon>Sinomicrobium</taxon>
    </lineage>
</organism>
<protein>
    <submittedName>
        <fullName evidence="6">Modulator of drug activity B</fullName>
    </submittedName>
</protein>
<evidence type="ECO:0000256" key="3">
    <source>
        <dbReference type="ARBA" id="ARBA00022827"/>
    </source>
</evidence>
<keyword evidence="2" id="KW-0285">Flavoprotein</keyword>
<comment type="similarity">
    <text evidence="4">Belongs to the oxidoreductase MdaB family.</text>
</comment>
<evidence type="ECO:0000256" key="1">
    <source>
        <dbReference type="ARBA" id="ARBA00001974"/>
    </source>
</evidence>
<sequence>MKKIFVINGGQKFAQSEGRYNETLTKITVDFFGKAKGFKVKTTNINDSYDPHEEALKFVWADVIIYHTPIWWFQLPHKFKAYIDHVFEHGEVYDGDGRSSANPAINYGTGGLLKGKKYMVTTSWNAPKEAFTLPGEFFRQKSVDEGVLFGFHRMNAFLGLEPLQGIHFHDIVKNGNAERDMTDYRAHLEHIFATQEGTYV</sequence>
<dbReference type="RefSeq" id="WP_072319159.1">
    <property type="nucleotide sequence ID" value="NZ_FPJE01000033.1"/>
</dbReference>
<comment type="cofactor">
    <cofactor evidence="1">
        <name>FAD</name>
        <dbReference type="ChEBI" id="CHEBI:57692"/>
    </cofactor>
</comment>
<dbReference type="SUPFAM" id="SSF52218">
    <property type="entry name" value="Flavoproteins"/>
    <property type="match status" value="1"/>
</dbReference>
<dbReference type="OrthoDB" id="652200at2"/>
<reference evidence="6 7" key="1">
    <citation type="submission" date="2016-11" db="EMBL/GenBank/DDBJ databases">
        <authorList>
            <person name="Jaros S."/>
            <person name="Januszkiewicz K."/>
            <person name="Wedrychowicz H."/>
        </authorList>
    </citation>
    <scope>NUCLEOTIDE SEQUENCE [LARGE SCALE GENOMIC DNA]</scope>
    <source>
        <strain evidence="6 7">CGMCC 1.12145</strain>
    </source>
</reference>